<dbReference type="eggNOG" id="COG0071">
    <property type="taxonomic scope" value="Bacteria"/>
</dbReference>
<feature type="compositionally biased region" description="Polar residues" evidence="3">
    <location>
        <begin position="135"/>
        <end position="149"/>
    </location>
</feature>
<dbReference type="KEGG" id="cfl:Cfla_0098"/>
<keyword evidence="5" id="KW-0346">Stress response</keyword>
<dbReference type="RefSeq" id="WP_013115352.1">
    <property type="nucleotide sequence ID" value="NC_014151.1"/>
</dbReference>
<evidence type="ECO:0000259" key="4">
    <source>
        <dbReference type="PROSITE" id="PS01031"/>
    </source>
</evidence>
<dbReference type="PROSITE" id="PS01031">
    <property type="entry name" value="SHSP"/>
    <property type="match status" value="1"/>
</dbReference>
<dbReference type="AlphaFoldDB" id="D5UFQ9"/>
<dbReference type="Proteomes" id="UP000000849">
    <property type="component" value="Chromosome"/>
</dbReference>
<reference evidence="5 6" key="1">
    <citation type="journal article" date="2010" name="Stand. Genomic Sci.">
        <title>Complete genome sequence of Cellulomonas flavigena type strain (134).</title>
        <authorList>
            <person name="Abt B."/>
            <person name="Foster B."/>
            <person name="Lapidus A."/>
            <person name="Clum A."/>
            <person name="Sun H."/>
            <person name="Pukall R."/>
            <person name="Lucas S."/>
            <person name="Glavina Del Rio T."/>
            <person name="Nolan M."/>
            <person name="Tice H."/>
            <person name="Cheng J.F."/>
            <person name="Pitluck S."/>
            <person name="Liolios K."/>
            <person name="Ivanova N."/>
            <person name="Mavromatis K."/>
            <person name="Ovchinnikova G."/>
            <person name="Pati A."/>
            <person name="Goodwin L."/>
            <person name="Chen A."/>
            <person name="Palaniappan K."/>
            <person name="Land M."/>
            <person name="Hauser L."/>
            <person name="Chang Y.J."/>
            <person name="Jeffries C.D."/>
            <person name="Rohde M."/>
            <person name="Goker M."/>
            <person name="Woyke T."/>
            <person name="Bristow J."/>
            <person name="Eisen J.A."/>
            <person name="Markowitz V."/>
            <person name="Hugenholtz P."/>
            <person name="Kyrpides N.C."/>
            <person name="Klenk H.P."/>
        </authorList>
    </citation>
    <scope>NUCLEOTIDE SEQUENCE [LARGE SCALE GENOMIC DNA]</scope>
    <source>
        <strain evidence="6">ATCC 482 / DSM 20109 / BCRC 11376 / JCM 18109 / NBRC 3775 / NCIMB 8073 / NRS 134</strain>
    </source>
</reference>
<comment type="similarity">
    <text evidence="1 2">Belongs to the small heat shock protein (HSP20) family.</text>
</comment>
<dbReference type="InterPro" id="IPR002068">
    <property type="entry name" value="A-crystallin/Hsp20_dom"/>
</dbReference>
<feature type="compositionally biased region" description="Basic and acidic residues" evidence="3">
    <location>
        <begin position="159"/>
        <end position="168"/>
    </location>
</feature>
<dbReference type="STRING" id="446466.Cfla_0098"/>
<dbReference type="Gene3D" id="2.60.40.790">
    <property type="match status" value="1"/>
</dbReference>
<feature type="region of interest" description="Disordered" evidence="3">
    <location>
        <begin position="126"/>
        <end position="168"/>
    </location>
</feature>
<dbReference type="Pfam" id="PF00011">
    <property type="entry name" value="HSP20"/>
    <property type="match status" value="1"/>
</dbReference>
<proteinExistence type="inferred from homology"/>
<dbReference type="EMBL" id="CP001964">
    <property type="protein sequence ID" value="ADG73018.1"/>
    <property type="molecule type" value="Genomic_DNA"/>
</dbReference>
<feature type="domain" description="SHSP" evidence="4">
    <location>
        <begin position="21"/>
        <end position="132"/>
    </location>
</feature>
<dbReference type="CDD" id="cd06464">
    <property type="entry name" value="ACD_sHsps-like"/>
    <property type="match status" value="1"/>
</dbReference>
<evidence type="ECO:0000313" key="5">
    <source>
        <dbReference type="EMBL" id="ADG73018.1"/>
    </source>
</evidence>
<evidence type="ECO:0000256" key="2">
    <source>
        <dbReference type="RuleBase" id="RU003616"/>
    </source>
</evidence>
<organism evidence="5 6">
    <name type="scientific">Cellulomonas flavigena (strain ATCC 482 / DSM 20109 / BCRC 11376 / JCM 18109 / NBRC 3775 / NCIMB 8073 / NRS 134)</name>
    <dbReference type="NCBI Taxonomy" id="446466"/>
    <lineage>
        <taxon>Bacteria</taxon>
        <taxon>Bacillati</taxon>
        <taxon>Actinomycetota</taxon>
        <taxon>Actinomycetes</taxon>
        <taxon>Micrococcales</taxon>
        <taxon>Cellulomonadaceae</taxon>
        <taxon>Cellulomonas</taxon>
    </lineage>
</organism>
<evidence type="ECO:0000256" key="3">
    <source>
        <dbReference type="SAM" id="MobiDB-lite"/>
    </source>
</evidence>
<dbReference type="SUPFAM" id="SSF49764">
    <property type="entry name" value="HSP20-like chaperones"/>
    <property type="match status" value="1"/>
</dbReference>
<dbReference type="InterPro" id="IPR008978">
    <property type="entry name" value="HSP20-like_chaperone"/>
</dbReference>
<dbReference type="PANTHER" id="PTHR11527">
    <property type="entry name" value="HEAT-SHOCK PROTEIN 20 FAMILY MEMBER"/>
    <property type="match status" value="1"/>
</dbReference>
<evidence type="ECO:0000256" key="1">
    <source>
        <dbReference type="PROSITE-ProRule" id="PRU00285"/>
    </source>
</evidence>
<protein>
    <submittedName>
        <fullName evidence="5">Heat shock protein Hsp20</fullName>
    </submittedName>
</protein>
<accession>D5UFQ9</accession>
<gene>
    <name evidence="5" type="ordered locus">Cfla_0098</name>
</gene>
<name>D5UFQ9_CELFN</name>
<dbReference type="OrthoDB" id="5242916at2"/>
<keyword evidence="6" id="KW-1185">Reference proteome</keyword>
<sequence length="168" mass="18364">MATRFDPFQEMDRVLAQVLASDRAAATMPMDLYRDGDHYVLHVDLPGADPGTIDVSVDDRTLTIRAQRSPRTEHDVQWLAKERPVGTYARQLTVGRGLALDRISATYDDGVLTLSVPVAEEAKPRRIEIQHGASAPSTITSRDTQTLEQPSADGPSLEQRADEPATAG</sequence>
<evidence type="ECO:0000313" key="6">
    <source>
        <dbReference type="Proteomes" id="UP000000849"/>
    </source>
</evidence>
<dbReference type="HOGENOM" id="CLU_046737_9_0_11"/>
<dbReference type="InterPro" id="IPR031107">
    <property type="entry name" value="Small_HSP"/>
</dbReference>